<organism evidence="2 3">
    <name type="scientific">Pelobates cultripes</name>
    <name type="common">Western spadefoot toad</name>
    <dbReference type="NCBI Taxonomy" id="61616"/>
    <lineage>
        <taxon>Eukaryota</taxon>
        <taxon>Metazoa</taxon>
        <taxon>Chordata</taxon>
        <taxon>Craniata</taxon>
        <taxon>Vertebrata</taxon>
        <taxon>Euteleostomi</taxon>
        <taxon>Amphibia</taxon>
        <taxon>Batrachia</taxon>
        <taxon>Anura</taxon>
        <taxon>Pelobatoidea</taxon>
        <taxon>Pelobatidae</taxon>
        <taxon>Pelobates</taxon>
    </lineage>
</organism>
<evidence type="ECO:0000256" key="1">
    <source>
        <dbReference type="SAM" id="Phobius"/>
    </source>
</evidence>
<dbReference type="EMBL" id="OW240916">
    <property type="protein sequence ID" value="CAH2297424.1"/>
    <property type="molecule type" value="Genomic_DNA"/>
</dbReference>
<proteinExistence type="predicted"/>
<reference evidence="2" key="1">
    <citation type="submission" date="2022-03" db="EMBL/GenBank/DDBJ databases">
        <authorList>
            <person name="Alioto T."/>
            <person name="Alioto T."/>
            <person name="Gomez Garrido J."/>
        </authorList>
    </citation>
    <scope>NUCLEOTIDE SEQUENCE</scope>
</reference>
<gene>
    <name evidence="2" type="ORF">PECUL_23A054586</name>
</gene>
<keyword evidence="3" id="KW-1185">Reference proteome</keyword>
<feature type="non-terminal residue" evidence="2">
    <location>
        <position position="1"/>
    </location>
</feature>
<protein>
    <submittedName>
        <fullName evidence="2">Uncharacterized protein</fullName>
    </submittedName>
</protein>
<dbReference type="Proteomes" id="UP001295444">
    <property type="component" value="Chromosome 05"/>
</dbReference>
<dbReference type="AlphaFoldDB" id="A0AAD1SFN0"/>
<feature type="transmembrane region" description="Helical" evidence="1">
    <location>
        <begin position="33"/>
        <end position="51"/>
    </location>
</feature>
<evidence type="ECO:0000313" key="3">
    <source>
        <dbReference type="Proteomes" id="UP001295444"/>
    </source>
</evidence>
<keyword evidence="1" id="KW-0812">Transmembrane</keyword>
<accession>A0AAD1SFN0</accession>
<feature type="non-terminal residue" evidence="2">
    <location>
        <position position="57"/>
    </location>
</feature>
<name>A0AAD1SFN0_PELCU</name>
<keyword evidence="1" id="KW-1133">Transmembrane helix</keyword>
<evidence type="ECO:0000313" key="2">
    <source>
        <dbReference type="EMBL" id="CAH2297424.1"/>
    </source>
</evidence>
<keyword evidence="1" id="KW-0472">Membrane</keyword>
<sequence length="57" mass="6747">RTSGLDDKPEPKQAQERGENLMRDYWAVRYEDLFPFILWILYVCVTVRNSSMHVKGS</sequence>